<dbReference type="Proteomes" id="UP000324800">
    <property type="component" value="Unassembled WGS sequence"/>
</dbReference>
<sequence>MMFMFEKAIERSPEVKYDVLWDLLTKMGGSAQNQRGGNAQMLKLDRKERIFAADALNHEFFTDQSITQYDTDPLFIVSLPEIHSIIGIDIEKDSAHIDSTDKINQSLTLNSETDNIPQQSFENKPSQSVFELEQDISNSFSGANSLTKQTTAQITEQIQNKQKQYGRIGSPSNVNYSSYEQSFNDTSIACTTPDKQAQQIQDSNLQSSQSQASNSFILDPPPGVQTSDLESEKSHNQPQSSDTSPQTHSPLSGSSNPFVRANTMSTQQFKQESSNFLIRQKRCGRVKPAAQPYKEQNQEHSVPQSTSESLTTQSNTENLLFQKQHSEMFSPQDQLNDYFLETPRYHQNLVTNPYTGDNTLSNKPSIQESNRLQNQLKTRQPSAFQTPQLSSKKFIILSFEAPFSR</sequence>
<evidence type="ECO:0000256" key="1">
    <source>
        <dbReference type="SAM" id="MobiDB-lite"/>
    </source>
</evidence>
<reference evidence="2 3" key="1">
    <citation type="submission" date="2019-03" db="EMBL/GenBank/DDBJ databases">
        <title>Single cell metagenomics reveals metabolic interactions within the superorganism composed of flagellate Streblomastix strix and complex community of Bacteroidetes bacteria on its surface.</title>
        <authorList>
            <person name="Treitli S.C."/>
            <person name="Kolisko M."/>
            <person name="Husnik F."/>
            <person name="Keeling P."/>
            <person name="Hampl V."/>
        </authorList>
    </citation>
    <scope>NUCLEOTIDE SEQUENCE [LARGE SCALE GENOMIC DNA]</scope>
    <source>
        <strain evidence="2">ST1C</strain>
    </source>
</reference>
<feature type="compositionally biased region" description="Polar residues" evidence="1">
    <location>
        <begin position="236"/>
        <end position="259"/>
    </location>
</feature>
<organism evidence="2 3">
    <name type="scientific">Streblomastix strix</name>
    <dbReference type="NCBI Taxonomy" id="222440"/>
    <lineage>
        <taxon>Eukaryota</taxon>
        <taxon>Metamonada</taxon>
        <taxon>Preaxostyla</taxon>
        <taxon>Oxymonadida</taxon>
        <taxon>Streblomastigidae</taxon>
        <taxon>Streblomastix</taxon>
    </lineage>
</organism>
<feature type="compositionally biased region" description="Low complexity" evidence="1">
    <location>
        <begin position="198"/>
        <end position="215"/>
    </location>
</feature>
<feature type="compositionally biased region" description="Polar residues" evidence="1">
    <location>
        <begin position="299"/>
        <end position="314"/>
    </location>
</feature>
<evidence type="ECO:0008006" key="4">
    <source>
        <dbReference type="Google" id="ProtNLM"/>
    </source>
</evidence>
<dbReference type="AlphaFoldDB" id="A0A5J4WZJ4"/>
<dbReference type="EMBL" id="SNRW01000576">
    <property type="protein sequence ID" value="KAA6400351.1"/>
    <property type="molecule type" value="Genomic_DNA"/>
</dbReference>
<proteinExistence type="predicted"/>
<gene>
    <name evidence="2" type="ORF">EZS28_004120</name>
</gene>
<accession>A0A5J4WZJ4</accession>
<feature type="region of interest" description="Disordered" evidence="1">
    <location>
        <begin position="193"/>
        <end position="259"/>
    </location>
</feature>
<evidence type="ECO:0000313" key="3">
    <source>
        <dbReference type="Proteomes" id="UP000324800"/>
    </source>
</evidence>
<protein>
    <recommendedName>
        <fullName evidence="4">Protein kinase domain-containing protein</fullName>
    </recommendedName>
</protein>
<evidence type="ECO:0000313" key="2">
    <source>
        <dbReference type="EMBL" id="KAA6400351.1"/>
    </source>
</evidence>
<name>A0A5J4WZJ4_9EUKA</name>
<feature type="region of interest" description="Disordered" evidence="1">
    <location>
        <begin position="285"/>
        <end position="314"/>
    </location>
</feature>
<comment type="caution">
    <text evidence="2">The sequence shown here is derived from an EMBL/GenBank/DDBJ whole genome shotgun (WGS) entry which is preliminary data.</text>
</comment>